<evidence type="ECO:0000313" key="1">
    <source>
        <dbReference type="EMBL" id="AEG72459.1"/>
    </source>
</evidence>
<reference key="2">
    <citation type="submission" date="2011-05" db="EMBL/GenBank/DDBJ databases">
        <title>The Genome of Mycoplasma haemofelis Strain Ohio2, a pathogenic hemoplasma of the cat.</title>
        <authorList>
            <person name="Santos A.P."/>
            <person name="Guimaraes A.M.S."/>
            <person name="SanMiguel P.J."/>
            <person name="Martin S.W."/>
            <person name="Messick J.B."/>
        </authorList>
    </citation>
    <scope>NUCLEOTIDE SEQUENCE</scope>
    <source>
        <strain>Ohio2</strain>
    </source>
</reference>
<gene>
    <name evidence="1" type="ordered locus">MHF_0158</name>
</gene>
<evidence type="ECO:0000313" key="2">
    <source>
        <dbReference type="Proteomes" id="UP000007952"/>
    </source>
</evidence>
<dbReference type="Proteomes" id="UP000007952">
    <property type="component" value="Chromosome"/>
</dbReference>
<sequence>MLRMKGLNAILSGTGLVSGVGGIAALTVLNKAPTSSVLEVVEEKSQVEEKKEGVTVAEPAPVMDVYVVGYKKANDKRQPLVDEISPKKLTDEFIALDTEIKKCSLRGNDQGRSYVYWNPIQRKFACWEKFQWQDWFAVGNVKRSESLGELKLSDEMERASSLRKSMITFDKENP</sequence>
<organism evidence="1 2">
    <name type="scientific">Mycoplasma haemofelis (strain Ohio2)</name>
    <dbReference type="NCBI Taxonomy" id="859194"/>
    <lineage>
        <taxon>Bacteria</taxon>
        <taxon>Bacillati</taxon>
        <taxon>Mycoplasmatota</taxon>
        <taxon>Mollicutes</taxon>
        <taxon>Mycoplasmataceae</taxon>
        <taxon>Mycoplasma</taxon>
    </lineage>
</organism>
<dbReference type="AlphaFoldDB" id="F6FFZ3"/>
<dbReference type="HOGENOM" id="CLU_1330720_0_0_14"/>
<dbReference type="KEGG" id="mhf:MHF_0158"/>
<dbReference type="EMBL" id="CP002808">
    <property type="protein sequence ID" value="AEG72459.1"/>
    <property type="molecule type" value="Genomic_DNA"/>
</dbReference>
<reference evidence="1 2" key="1">
    <citation type="journal article" date="2011" name="J. Bacteriol.">
        <title>Complete genome sequences of two hemotropic Mycoplasmas, Mycoplasma haemofelis strain Ohio2 and Mycoplasma suis strain Illinois.</title>
        <authorList>
            <person name="Messick J.B."/>
            <person name="Santos A.P."/>
            <person name="Guimaraes A.M."/>
        </authorList>
    </citation>
    <scope>NUCLEOTIDE SEQUENCE [LARGE SCALE GENOMIC DNA]</scope>
    <source>
        <strain evidence="1 2">Ohio2</strain>
    </source>
</reference>
<name>F6FFZ3_MYCHI</name>
<protein>
    <submittedName>
        <fullName evidence="1">Uncharacterized protein</fullName>
    </submittedName>
</protein>
<accession>F6FFZ3</accession>
<proteinExistence type="predicted"/>